<accession>A0AAX2AFE7</accession>
<dbReference type="EMBL" id="NXID01000022">
    <property type="protein sequence ID" value="RXK15744.1"/>
    <property type="molecule type" value="Genomic_DNA"/>
</dbReference>
<gene>
    <name evidence="3" type="ORF">CP985_06990</name>
</gene>
<feature type="transmembrane region" description="Helical" evidence="1">
    <location>
        <begin position="36"/>
        <end position="54"/>
    </location>
</feature>
<evidence type="ECO:0000256" key="1">
    <source>
        <dbReference type="SAM" id="Phobius"/>
    </source>
</evidence>
<evidence type="ECO:0000259" key="2">
    <source>
        <dbReference type="Pfam" id="PF09976"/>
    </source>
</evidence>
<dbReference type="KEGG" id="amyt:AMYT_0283"/>
<keyword evidence="1" id="KW-1133">Transmembrane helix</keyword>
<evidence type="ECO:0000313" key="3">
    <source>
        <dbReference type="EMBL" id="RXK15744.1"/>
    </source>
</evidence>
<comment type="caution">
    <text evidence="3">The sequence shown here is derived from an EMBL/GenBank/DDBJ whole genome shotgun (WGS) entry which is preliminary data.</text>
</comment>
<dbReference type="Proteomes" id="UP000290092">
    <property type="component" value="Unassembled WGS sequence"/>
</dbReference>
<dbReference type="RefSeq" id="WP_114840782.1">
    <property type="nucleotide sequence ID" value="NZ_CP031219.1"/>
</dbReference>
<keyword evidence="1" id="KW-0812">Transmembrane</keyword>
<evidence type="ECO:0000313" key="4">
    <source>
        <dbReference type="Proteomes" id="UP000290092"/>
    </source>
</evidence>
<feature type="domain" description="Ancillary SecYEG translocon subunit/Cell division coordinator CpoB TPR" evidence="2">
    <location>
        <begin position="29"/>
        <end position="176"/>
    </location>
</feature>
<keyword evidence="1" id="KW-0472">Membrane</keyword>
<dbReference type="Pfam" id="PF09976">
    <property type="entry name" value="TPR_21"/>
    <property type="match status" value="1"/>
</dbReference>
<reference evidence="3 4" key="1">
    <citation type="submission" date="2017-09" db="EMBL/GenBank/DDBJ databases">
        <title>Genomics of the genus Arcobacter.</title>
        <authorList>
            <person name="Perez-Cataluna A."/>
            <person name="Figueras M.J."/>
            <person name="Salas-Masso N."/>
        </authorList>
    </citation>
    <scope>NUCLEOTIDE SEQUENCE [LARGE SCALE GENOMIC DNA]</scope>
    <source>
        <strain evidence="3 4">CECT 7386</strain>
    </source>
</reference>
<dbReference type="AlphaFoldDB" id="A0AAX2AFE7"/>
<proteinExistence type="predicted"/>
<keyword evidence="4" id="KW-1185">Reference proteome</keyword>
<dbReference type="InterPro" id="IPR018704">
    <property type="entry name" value="SecYEG/CpoB_TPR"/>
</dbReference>
<sequence>MSLKENVDFVKNELNSEEKFLESFVKIERFYKKNKTLLIAAVVIVVVAIIGINVKKYINNQNKIEANIAFNKVLNNNNDKEALEVLKQKNEKLYEIATYVIAKKQNKTVEVNVDFFKSLTQYQKALEEQNIQKLNDVSMQKEFLLKEFAIFNKALIEAKNGKYEEAKNTLKLVPTQSSAYELVKILNHYLLTK</sequence>
<protein>
    <recommendedName>
        <fullName evidence="2">Ancillary SecYEG translocon subunit/Cell division coordinator CpoB TPR domain-containing protein</fullName>
    </recommendedName>
</protein>
<name>A0AAX2AFE7_9BACT</name>
<organism evidence="3 4">
    <name type="scientific">Malaciobacter mytili LMG 24559</name>
    <dbReference type="NCBI Taxonomy" id="1032238"/>
    <lineage>
        <taxon>Bacteria</taxon>
        <taxon>Pseudomonadati</taxon>
        <taxon>Campylobacterota</taxon>
        <taxon>Epsilonproteobacteria</taxon>
        <taxon>Campylobacterales</taxon>
        <taxon>Arcobacteraceae</taxon>
        <taxon>Malaciobacter</taxon>
    </lineage>
</organism>